<evidence type="ECO:0000256" key="3">
    <source>
        <dbReference type="ARBA" id="ARBA00022989"/>
    </source>
</evidence>
<dbReference type="InterPro" id="IPR046338">
    <property type="entry name" value="GAIN_dom_sf"/>
</dbReference>
<feature type="domain" description="GAIN-B" evidence="6">
    <location>
        <begin position="1"/>
        <end position="145"/>
    </location>
</feature>
<dbReference type="Gene3D" id="2.60.220.50">
    <property type="match status" value="1"/>
</dbReference>
<name>A0A1X7UC34_AMPQE</name>
<evidence type="ECO:0000256" key="4">
    <source>
        <dbReference type="ARBA" id="ARBA00023136"/>
    </source>
</evidence>
<keyword evidence="4" id="KW-0472">Membrane</keyword>
<proteinExistence type="predicted"/>
<evidence type="ECO:0000256" key="1">
    <source>
        <dbReference type="ARBA" id="ARBA00004370"/>
    </source>
</evidence>
<reference evidence="7" key="1">
    <citation type="submission" date="2017-05" db="UniProtKB">
        <authorList>
            <consortium name="EnsemblMetazoa"/>
        </authorList>
    </citation>
    <scope>IDENTIFICATION</scope>
</reference>
<keyword evidence="5" id="KW-1015">Disulfide bond</keyword>
<dbReference type="InterPro" id="IPR000203">
    <property type="entry name" value="GPS"/>
</dbReference>
<dbReference type="GO" id="GO:0016020">
    <property type="term" value="C:membrane"/>
    <property type="evidence" value="ECO:0007669"/>
    <property type="project" value="UniProtKB-SubCell"/>
</dbReference>
<keyword evidence="2" id="KW-0812">Transmembrane</keyword>
<comment type="subcellular location">
    <subcellularLocation>
        <location evidence="1">Membrane</location>
    </subcellularLocation>
</comment>
<accession>A0A1X7UC34</accession>
<keyword evidence="3" id="KW-1133">Transmembrane helix</keyword>
<dbReference type="OrthoDB" id="6382960at2759"/>
<dbReference type="PANTHER" id="PTHR45692:SF1">
    <property type="entry name" value="G-PROTEIN COUPLED RECEPTORS FAMILY 2 PROFILE 2 DOMAIN-CONTAINING PROTEIN"/>
    <property type="match status" value="1"/>
</dbReference>
<dbReference type="EnsemblMetazoa" id="Aqu2.1.25209_001">
    <property type="protein sequence ID" value="Aqu2.1.25209_001"/>
    <property type="gene ID" value="Aqu2.1.25209"/>
</dbReference>
<dbReference type="AlphaFoldDB" id="A0A1X7UC34"/>
<dbReference type="PROSITE" id="PS50221">
    <property type="entry name" value="GAIN_B"/>
    <property type="match status" value="1"/>
</dbReference>
<protein>
    <recommendedName>
        <fullName evidence="6">GAIN-B domain-containing protein</fullName>
    </recommendedName>
</protein>
<evidence type="ECO:0000256" key="5">
    <source>
        <dbReference type="ARBA" id="ARBA00023157"/>
    </source>
</evidence>
<dbReference type="InterPro" id="IPR057244">
    <property type="entry name" value="GAIN_B"/>
</dbReference>
<evidence type="ECO:0000256" key="2">
    <source>
        <dbReference type="ARBA" id="ARBA00022692"/>
    </source>
</evidence>
<dbReference type="InParanoid" id="A0A1X7UC34"/>
<evidence type="ECO:0000313" key="7">
    <source>
        <dbReference type="EnsemblMetazoa" id="Aqu2.1.25209_001"/>
    </source>
</evidence>
<dbReference type="Pfam" id="PF01825">
    <property type="entry name" value="GPS"/>
    <property type="match status" value="1"/>
</dbReference>
<organism evidence="7">
    <name type="scientific">Amphimedon queenslandica</name>
    <name type="common">Sponge</name>
    <dbReference type="NCBI Taxonomy" id="400682"/>
    <lineage>
        <taxon>Eukaryota</taxon>
        <taxon>Metazoa</taxon>
        <taxon>Porifera</taxon>
        <taxon>Demospongiae</taxon>
        <taxon>Heteroscleromorpha</taxon>
        <taxon>Haplosclerida</taxon>
        <taxon>Niphatidae</taxon>
        <taxon>Amphimedon</taxon>
    </lineage>
</organism>
<evidence type="ECO:0000259" key="6">
    <source>
        <dbReference type="PROSITE" id="PS50221"/>
    </source>
</evidence>
<dbReference type="PANTHER" id="PTHR45692">
    <property type="entry name" value="G_PROTEIN_RECEP_F2_4 DOMAIN-CONTAINING PROTEIN"/>
    <property type="match status" value="1"/>
</dbReference>
<sequence>ESLLVDTVELSKFSSLDELDLATISLPTSISNETTADDINLAFTLYTQSTLFPIRDSVPDTVVGSSVISASVGGIPDGTVLSDNVTVNLRIVVENATNHRCVYWDFTAADGRGNWSIVNCTTTVDPDTNDTVTCSCNHLTTLPAL</sequence>